<dbReference type="EMBL" id="BAAACZ010000010">
    <property type="protein sequence ID" value="GAA0460337.1"/>
    <property type="molecule type" value="Genomic_DNA"/>
</dbReference>
<proteinExistence type="predicted"/>
<evidence type="ECO:0000256" key="2">
    <source>
        <dbReference type="ARBA" id="ARBA00023315"/>
    </source>
</evidence>
<name>A0ABN0ZVH4_9BACI</name>
<dbReference type="Pfam" id="PF08545">
    <property type="entry name" value="ACP_syn_III"/>
    <property type="match status" value="1"/>
</dbReference>
<comment type="caution">
    <text evidence="5">The sequence shown here is derived from an EMBL/GenBank/DDBJ whole genome shotgun (WGS) entry which is preliminary data.</text>
</comment>
<dbReference type="InterPro" id="IPR013751">
    <property type="entry name" value="ACP_syn_III_N"/>
</dbReference>
<evidence type="ECO:0000259" key="3">
    <source>
        <dbReference type="Pfam" id="PF08541"/>
    </source>
</evidence>
<evidence type="ECO:0000313" key="6">
    <source>
        <dbReference type="Proteomes" id="UP001500740"/>
    </source>
</evidence>
<dbReference type="PANTHER" id="PTHR34069">
    <property type="entry name" value="3-OXOACYL-[ACYL-CARRIER-PROTEIN] SYNTHASE 3"/>
    <property type="match status" value="1"/>
</dbReference>
<evidence type="ECO:0000259" key="4">
    <source>
        <dbReference type="Pfam" id="PF08545"/>
    </source>
</evidence>
<reference evidence="5 6" key="1">
    <citation type="journal article" date="2019" name="Int. J. Syst. Evol. Microbiol.">
        <title>The Global Catalogue of Microorganisms (GCM) 10K type strain sequencing project: providing services to taxonomists for standard genome sequencing and annotation.</title>
        <authorList>
            <consortium name="The Broad Institute Genomics Platform"/>
            <consortium name="The Broad Institute Genome Sequencing Center for Infectious Disease"/>
            <person name="Wu L."/>
            <person name="Ma J."/>
        </authorList>
    </citation>
    <scope>NUCLEOTIDE SEQUENCE [LARGE SCALE GENOMIC DNA]</scope>
    <source>
        <strain evidence="5 6">JCM 14193</strain>
    </source>
</reference>
<feature type="domain" description="Beta-ketoacyl-[acyl-carrier-protein] synthase III C-terminal" evidence="3">
    <location>
        <begin position="109"/>
        <end position="196"/>
    </location>
</feature>
<keyword evidence="1" id="KW-0808">Transferase</keyword>
<accession>A0ABN0ZVH4</accession>
<evidence type="ECO:0008006" key="7">
    <source>
        <dbReference type="Google" id="ProtNLM"/>
    </source>
</evidence>
<evidence type="ECO:0000256" key="1">
    <source>
        <dbReference type="ARBA" id="ARBA00022679"/>
    </source>
</evidence>
<gene>
    <name evidence="5" type="ORF">GCM10008935_14590</name>
</gene>
<keyword evidence="2" id="KW-0012">Acyltransferase</keyword>
<organism evidence="5 6">
    <name type="scientific">Alkalibacillus silvisoli</name>
    <dbReference type="NCBI Taxonomy" id="392823"/>
    <lineage>
        <taxon>Bacteria</taxon>
        <taxon>Bacillati</taxon>
        <taxon>Bacillota</taxon>
        <taxon>Bacilli</taxon>
        <taxon>Bacillales</taxon>
        <taxon>Bacillaceae</taxon>
        <taxon>Alkalibacillus</taxon>
    </lineage>
</organism>
<dbReference type="SUPFAM" id="SSF53901">
    <property type="entry name" value="Thiolase-like"/>
    <property type="match status" value="1"/>
</dbReference>
<dbReference type="Gene3D" id="3.40.47.10">
    <property type="match status" value="1"/>
</dbReference>
<protein>
    <recommendedName>
        <fullName evidence="7">Beta-ketoacyl-[acyl-carrier-protein] synthase III C-terminal domain-containing protein</fullName>
    </recommendedName>
</protein>
<dbReference type="Proteomes" id="UP001500740">
    <property type="component" value="Unassembled WGS sequence"/>
</dbReference>
<sequence length="196" mass="21911">MQSNPRVESTLVVGSDYLSLFSDPDDAVTYGNFGDAACAVILEKTKENTGFIDASYRTETTEIDGLVFPHTGLSNFLTNPSSTPYIKEVSKPKDTMPETFMLFDDLLFDHGMTMDDIDYIAPSQSVFKNVERIREQYSLNPSQMLYIGDRYGYTAVTSPILALYEGIQSGKVKRGDQVLFYTIGTGHVIIAMLFKY</sequence>
<feature type="domain" description="Beta-ketoacyl-[acyl-carrier-protein] synthase III N-terminal" evidence="4">
    <location>
        <begin position="3"/>
        <end position="58"/>
    </location>
</feature>
<evidence type="ECO:0000313" key="5">
    <source>
        <dbReference type="EMBL" id="GAA0460337.1"/>
    </source>
</evidence>
<dbReference type="InterPro" id="IPR016039">
    <property type="entry name" value="Thiolase-like"/>
</dbReference>
<keyword evidence="6" id="KW-1185">Reference proteome</keyword>
<dbReference type="InterPro" id="IPR013747">
    <property type="entry name" value="ACP_syn_III_C"/>
</dbReference>
<dbReference type="PANTHER" id="PTHR34069:SF2">
    <property type="entry name" value="BETA-KETOACYL-[ACYL-CARRIER-PROTEIN] SYNTHASE III"/>
    <property type="match status" value="1"/>
</dbReference>
<dbReference type="Pfam" id="PF08541">
    <property type="entry name" value="ACP_syn_III_C"/>
    <property type="match status" value="1"/>
</dbReference>